<dbReference type="InterPro" id="IPR016181">
    <property type="entry name" value="Acyl_CoA_acyltransferase"/>
</dbReference>
<reference evidence="2 3" key="1">
    <citation type="submission" date="2018-08" db="EMBL/GenBank/DDBJ databases">
        <title>Genomic Encyclopedia of Archaeal and Bacterial Type Strains, Phase II (KMG-II): from individual species to whole genera.</title>
        <authorList>
            <person name="Goeker M."/>
        </authorList>
    </citation>
    <scope>NUCLEOTIDE SEQUENCE [LARGE SCALE GENOMIC DNA]</scope>
    <source>
        <strain evidence="2 3">DSM 45791</strain>
    </source>
</reference>
<dbReference type="GO" id="GO:0016747">
    <property type="term" value="F:acyltransferase activity, transferring groups other than amino-acyl groups"/>
    <property type="evidence" value="ECO:0007669"/>
    <property type="project" value="InterPro"/>
</dbReference>
<dbReference type="EMBL" id="QUNO01000003">
    <property type="protein sequence ID" value="REH51600.1"/>
    <property type="molecule type" value="Genomic_DNA"/>
</dbReference>
<evidence type="ECO:0000313" key="3">
    <source>
        <dbReference type="Proteomes" id="UP000256269"/>
    </source>
</evidence>
<protein>
    <submittedName>
        <fullName evidence="2">Acetyltransferase (GNAT) family protein</fullName>
    </submittedName>
</protein>
<evidence type="ECO:0000259" key="1">
    <source>
        <dbReference type="PROSITE" id="PS51186"/>
    </source>
</evidence>
<evidence type="ECO:0000313" key="2">
    <source>
        <dbReference type="EMBL" id="REH51600.1"/>
    </source>
</evidence>
<accession>A0A3E0HZ61</accession>
<gene>
    <name evidence="2" type="ORF">BCF44_10349</name>
</gene>
<keyword evidence="2" id="KW-0808">Transferase</keyword>
<name>A0A3E0HZ61_9PSEU</name>
<dbReference type="PROSITE" id="PS51186">
    <property type="entry name" value="GNAT"/>
    <property type="match status" value="1"/>
</dbReference>
<dbReference type="RefSeq" id="WP_170217413.1">
    <property type="nucleotide sequence ID" value="NZ_CP144375.1"/>
</dbReference>
<proteinExistence type="predicted"/>
<dbReference type="InterPro" id="IPR000182">
    <property type="entry name" value="GNAT_dom"/>
</dbReference>
<feature type="domain" description="N-acetyltransferase" evidence="1">
    <location>
        <begin position="3"/>
        <end position="150"/>
    </location>
</feature>
<organism evidence="2 3">
    <name type="scientific">Kutzneria buriramensis</name>
    <dbReference type="NCBI Taxonomy" id="1045776"/>
    <lineage>
        <taxon>Bacteria</taxon>
        <taxon>Bacillati</taxon>
        <taxon>Actinomycetota</taxon>
        <taxon>Actinomycetes</taxon>
        <taxon>Pseudonocardiales</taxon>
        <taxon>Pseudonocardiaceae</taxon>
        <taxon>Kutzneria</taxon>
    </lineage>
</organism>
<dbReference type="SUPFAM" id="SSF55729">
    <property type="entry name" value="Acyl-CoA N-acyltransferases (Nat)"/>
    <property type="match status" value="1"/>
</dbReference>
<comment type="caution">
    <text evidence="2">The sequence shown here is derived from an EMBL/GenBank/DDBJ whole genome shotgun (WGS) entry which is preliminary data.</text>
</comment>
<dbReference type="AlphaFoldDB" id="A0A3E0HZ61"/>
<dbReference type="Gene3D" id="3.40.630.30">
    <property type="match status" value="1"/>
</dbReference>
<sequence length="163" mass="18387">MDAVFRLAGPADTGQVRSVLDDATAWLYARGITKQWPERFDADWVAKQVARGTTWLVSVNGVVAGTVAIESEDPLWPDGEPAAYVHRLAVRRTASGLGTRILDWIAQSAPRIRLDCVRSNERLRRYYEGRGFEHRGDVQFHTYWMSRYELATNSTSNPSSSTR</sequence>
<dbReference type="Proteomes" id="UP000256269">
    <property type="component" value="Unassembled WGS sequence"/>
</dbReference>
<dbReference type="Pfam" id="PF00583">
    <property type="entry name" value="Acetyltransf_1"/>
    <property type="match status" value="1"/>
</dbReference>
<keyword evidence="3" id="KW-1185">Reference proteome</keyword>